<gene>
    <name evidence="2" type="ORF">PLEOSDRAFT_161844</name>
</gene>
<name>A0A067N4Y6_PLEO1</name>
<dbReference type="InParanoid" id="A0A067N4Y6"/>
<reference evidence="3" key="1">
    <citation type="journal article" date="2014" name="Proc. Natl. Acad. Sci. U.S.A.">
        <title>Extensive sampling of basidiomycete genomes demonstrates inadequacy of the white-rot/brown-rot paradigm for wood decay fungi.</title>
        <authorList>
            <person name="Riley R."/>
            <person name="Salamov A.A."/>
            <person name="Brown D.W."/>
            <person name="Nagy L.G."/>
            <person name="Floudas D."/>
            <person name="Held B.W."/>
            <person name="Levasseur A."/>
            <person name="Lombard V."/>
            <person name="Morin E."/>
            <person name="Otillar R."/>
            <person name="Lindquist E.A."/>
            <person name="Sun H."/>
            <person name="LaButti K.M."/>
            <person name="Schmutz J."/>
            <person name="Jabbour D."/>
            <person name="Luo H."/>
            <person name="Baker S.E."/>
            <person name="Pisabarro A.G."/>
            <person name="Walton J.D."/>
            <person name="Blanchette R.A."/>
            <person name="Henrissat B."/>
            <person name="Martin F."/>
            <person name="Cullen D."/>
            <person name="Hibbett D.S."/>
            <person name="Grigoriev I.V."/>
        </authorList>
    </citation>
    <scope>NUCLEOTIDE SEQUENCE [LARGE SCALE GENOMIC DNA]</scope>
    <source>
        <strain evidence="3">PC15</strain>
    </source>
</reference>
<protein>
    <submittedName>
        <fullName evidence="2">Uncharacterized protein</fullName>
    </submittedName>
</protein>
<dbReference type="VEuPathDB" id="FungiDB:PLEOSDRAFT_161844"/>
<feature type="region of interest" description="Disordered" evidence="1">
    <location>
        <begin position="87"/>
        <end position="122"/>
    </location>
</feature>
<evidence type="ECO:0000313" key="3">
    <source>
        <dbReference type="Proteomes" id="UP000027073"/>
    </source>
</evidence>
<proteinExistence type="predicted"/>
<sequence length="429" mass="48892">MSPTNGPFMDERVKTLNRLACKVLLHTKEMVDYVEGSDVAEGHNLEFLESVTKATSMALSKLSKGRECDGEDDGLWGVIRERVIEMAREGESVQSGNQGKRASEENGGKSKKKRKNDKGKADKLTARWESIGRLVYGEAKHTLSDLLAVVNNTIVASYGTHREEEDAAIARLSRGYSRFSLEEITRKLQTSTQRSADWRQQIEWDKDVDGAAGTGNRIEKREKRSQYLIRVNNALAPTHMINTILDTMVQIKLAADWAKKDASWIKQYNNRMFELRCAEEVKSAKGLLGEGQFRKWMAAARRKYVERVSKENSARVWTMKLYLEYGSIVLLDPLWNPTAFGRGNRTHDFGSYMNHHLQTPILKRATVDDISRYPGKLVDKEGSKWIPFHYGNNKDNDYVLLELVRFMTGDDMIVMHIEKFLAGDLMTTE</sequence>
<dbReference type="Proteomes" id="UP000027073">
    <property type="component" value="Unassembled WGS sequence"/>
</dbReference>
<dbReference type="HOGENOM" id="CLU_567562_0_0_1"/>
<organism evidence="2 3">
    <name type="scientific">Pleurotus ostreatus (strain PC15)</name>
    <name type="common">Oyster mushroom</name>
    <dbReference type="NCBI Taxonomy" id="1137138"/>
    <lineage>
        <taxon>Eukaryota</taxon>
        <taxon>Fungi</taxon>
        <taxon>Dikarya</taxon>
        <taxon>Basidiomycota</taxon>
        <taxon>Agaricomycotina</taxon>
        <taxon>Agaricomycetes</taxon>
        <taxon>Agaricomycetidae</taxon>
        <taxon>Agaricales</taxon>
        <taxon>Pleurotineae</taxon>
        <taxon>Pleurotaceae</taxon>
        <taxon>Pleurotus</taxon>
    </lineage>
</organism>
<accession>A0A067N4Y6</accession>
<evidence type="ECO:0000256" key="1">
    <source>
        <dbReference type="SAM" id="MobiDB-lite"/>
    </source>
</evidence>
<evidence type="ECO:0000313" key="2">
    <source>
        <dbReference type="EMBL" id="KDQ22045.1"/>
    </source>
</evidence>
<dbReference type="EMBL" id="KL198015">
    <property type="protein sequence ID" value="KDQ22045.1"/>
    <property type="molecule type" value="Genomic_DNA"/>
</dbReference>
<dbReference type="AlphaFoldDB" id="A0A067N4Y6"/>
<dbReference type="OrthoDB" id="2984816at2759"/>